<name>A0ABD2WK91_9HYME</name>
<evidence type="ECO:0000313" key="5">
    <source>
        <dbReference type="Proteomes" id="UP001627154"/>
    </source>
</evidence>
<dbReference type="PROSITE" id="PS50297">
    <property type="entry name" value="ANK_REP_REGION"/>
    <property type="match status" value="1"/>
</dbReference>
<organism evidence="4 5">
    <name type="scientific">Trichogramma kaykai</name>
    <dbReference type="NCBI Taxonomy" id="54128"/>
    <lineage>
        <taxon>Eukaryota</taxon>
        <taxon>Metazoa</taxon>
        <taxon>Ecdysozoa</taxon>
        <taxon>Arthropoda</taxon>
        <taxon>Hexapoda</taxon>
        <taxon>Insecta</taxon>
        <taxon>Pterygota</taxon>
        <taxon>Neoptera</taxon>
        <taxon>Endopterygota</taxon>
        <taxon>Hymenoptera</taxon>
        <taxon>Apocrita</taxon>
        <taxon>Proctotrupomorpha</taxon>
        <taxon>Chalcidoidea</taxon>
        <taxon>Trichogrammatidae</taxon>
        <taxon>Trichogramma</taxon>
    </lineage>
</organism>
<evidence type="ECO:0000256" key="1">
    <source>
        <dbReference type="ARBA" id="ARBA00022737"/>
    </source>
</evidence>
<sequence length="399" mass="46329">MAWQYINYGYSQVIELLLTRGADPNAADMDGSQPLHSNCWKHEDHEIVSAKTLFEICDEKRRPLRVDAQTYESGRTPLLLALNRENKRMAEVLLRRGADPNLASYEGLAPLRVICDREHRSGILAEMLFKMCDELKRKVEGRREGRIGPYAAVKNLCPDTVDILLNRGADLSSFVFLFSKYFDAANKLEYYGKKSKLDIASRALAIVELLEKKGYRLDRRDVMITMKFFDRHHLFQKSADLDEFWYEDEQFAKKAKGIMLKDTNRSLSLYDSVRLRTKEVAKLFTNEDCLDFLGRLCYLPINYQEVCSRDLSEKLSARFFQRWALVSFLEVTSYRLPILCCEAILENLMNQDLYRICLTTTSQSDNESEKNVTTNVIKRYNPRPARTKKVPKKLQDYVG</sequence>
<dbReference type="PANTHER" id="PTHR24189">
    <property type="entry name" value="MYOTROPHIN"/>
    <property type="match status" value="1"/>
</dbReference>
<dbReference type="SMART" id="SM00248">
    <property type="entry name" value="ANK"/>
    <property type="match status" value="2"/>
</dbReference>
<dbReference type="InterPro" id="IPR002110">
    <property type="entry name" value="Ankyrin_rpt"/>
</dbReference>
<protein>
    <recommendedName>
        <fullName evidence="6">SOCS box domain-containing protein</fullName>
    </recommendedName>
</protein>
<dbReference type="AlphaFoldDB" id="A0ABD2WK91"/>
<proteinExistence type="predicted"/>
<dbReference type="InterPro" id="IPR036770">
    <property type="entry name" value="Ankyrin_rpt-contain_sf"/>
</dbReference>
<evidence type="ECO:0000256" key="3">
    <source>
        <dbReference type="PROSITE-ProRule" id="PRU00023"/>
    </source>
</evidence>
<gene>
    <name evidence="4" type="ORF">TKK_012185</name>
</gene>
<dbReference type="PANTHER" id="PTHR24189:SF50">
    <property type="entry name" value="ANKYRIN REPEAT AND SOCS BOX PROTEIN 2"/>
    <property type="match status" value="1"/>
</dbReference>
<evidence type="ECO:0008006" key="6">
    <source>
        <dbReference type="Google" id="ProtNLM"/>
    </source>
</evidence>
<dbReference type="Pfam" id="PF12796">
    <property type="entry name" value="Ank_2"/>
    <property type="match status" value="1"/>
</dbReference>
<comment type="caution">
    <text evidence="4">The sequence shown here is derived from an EMBL/GenBank/DDBJ whole genome shotgun (WGS) entry which is preliminary data.</text>
</comment>
<reference evidence="4 5" key="1">
    <citation type="journal article" date="2024" name="bioRxiv">
        <title>A reference genome for Trichogramma kaykai: A tiny desert-dwelling parasitoid wasp with competing sex-ratio distorters.</title>
        <authorList>
            <person name="Culotta J."/>
            <person name="Lindsey A.R."/>
        </authorList>
    </citation>
    <scope>NUCLEOTIDE SEQUENCE [LARGE SCALE GENOMIC DNA]</scope>
    <source>
        <strain evidence="4 5">KSX58</strain>
    </source>
</reference>
<evidence type="ECO:0000256" key="2">
    <source>
        <dbReference type="ARBA" id="ARBA00023043"/>
    </source>
</evidence>
<dbReference type="EMBL" id="JBJJXI010000098">
    <property type="protein sequence ID" value="KAL3393303.1"/>
    <property type="molecule type" value="Genomic_DNA"/>
</dbReference>
<evidence type="ECO:0000313" key="4">
    <source>
        <dbReference type="EMBL" id="KAL3393303.1"/>
    </source>
</evidence>
<dbReference type="SUPFAM" id="SSF48403">
    <property type="entry name" value="Ankyrin repeat"/>
    <property type="match status" value="1"/>
</dbReference>
<dbReference type="Gene3D" id="1.25.40.20">
    <property type="entry name" value="Ankyrin repeat-containing domain"/>
    <property type="match status" value="1"/>
</dbReference>
<dbReference type="Proteomes" id="UP001627154">
    <property type="component" value="Unassembled WGS sequence"/>
</dbReference>
<feature type="repeat" description="ANK" evidence="3">
    <location>
        <begin position="73"/>
        <end position="105"/>
    </location>
</feature>
<keyword evidence="1" id="KW-0677">Repeat</keyword>
<keyword evidence="2 3" id="KW-0040">ANK repeat</keyword>
<accession>A0ABD2WK91</accession>
<dbReference type="PROSITE" id="PS50088">
    <property type="entry name" value="ANK_REPEAT"/>
    <property type="match status" value="1"/>
</dbReference>
<keyword evidence="5" id="KW-1185">Reference proteome</keyword>
<dbReference type="InterPro" id="IPR050745">
    <property type="entry name" value="Multifunctional_regulatory"/>
</dbReference>